<dbReference type="GO" id="GO:0003779">
    <property type="term" value="F:actin binding"/>
    <property type="evidence" value="ECO:0007669"/>
    <property type="project" value="InterPro"/>
</dbReference>
<dbReference type="EMBL" id="JABXBU010000003">
    <property type="protein sequence ID" value="KAF8792586.1"/>
    <property type="molecule type" value="Genomic_DNA"/>
</dbReference>
<dbReference type="GO" id="GO:0005856">
    <property type="term" value="C:cytoskeleton"/>
    <property type="evidence" value="ECO:0007669"/>
    <property type="project" value="InterPro"/>
</dbReference>
<dbReference type="AlphaFoldDB" id="A0A8T0FNZ3"/>
<organism evidence="3 4">
    <name type="scientific">Argiope bruennichi</name>
    <name type="common">Wasp spider</name>
    <name type="synonym">Aranea bruennichi</name>
    <dbReference type="NCBI Taxonomy" id="94029"/>
    <lineage>
        <taxon>Eukaryota</taxon>
        <taxon>Metazoa</taxon>
        <taxon>Ecdysozoa</taxon>
        <taxon>Arthropoda</taxon>
        <taxon>Chelicerata</taxon>
        <taxon>Arachnida</taxon>
        <taxon>Araneae</taxon>
        <taxon>Araneomorphae</taxon>
        <taxon>Entelegynae</taxon>
        <taxon>Araneoidea</taxon>
        <taxon>Araneidae</taxon>
        <taxon>Argiope</taxon>
    </lineage>
</organism>
<evidence type="ECO:0000313" key="3">
    <source>
        <dbReference type="EMBL" id="KAF8792586.1"/>
    </source>
</evidence>
<dbReference type="GO" id="GO:0005886">
    <property type="term" value="C:plasma membrane"/>
    <property type="evidence" value="ECO:0007669"/>
    <property type="project" value="TreeGrafter"/>
</dbReference>
<feature type="region of interest" description="Disordered" evidence="1">
    <location>
        <begin position="198"/>
        <end position="221"/>
    </location>
</feature>
<reference evidence="3" key="1">
    <citation type="journal article" date="2020" name="bioRxiv">
        <title>Chromosome-level reference genome of the European wasp spider Argiope bruennichi: a resource for studies on range expansion and evolutionary adaptation.</title>
        <authorList>
            <person name="Sheffer M.M."/>
            <person name="Hoppe A."/>
            <person name="Krehenwinkel H."/>
            <person name="Uhl G."/>
            <person name="Kuss A.W."/>
            <person name="Jensen L."/>
            <person name="Jensen C."/>
            <person name="Gillespie R.G."/>
            <person name="Hoff K.J."/>
            <person name="Prost S."/>
        </authorList>
    </citation>
    <scope>NUCLEOTIDE SEQUENCE</scope>
</reference>
<comment type="caution">
    <text evidence="3">The sequence shown here is derived from an EMBL/GenBank/DDBJ whole genome shotgun (WGS) entry which is preliminary data.</text>
</comment>
<feature type="compositionally biased region" description="Polar residues" evidence="1">
    <location>
        <begin position="198"/>
        <end position="211"/>
    </location>
</feature>
<evidence type="ECO:0000313" key="4">
    <source>
        <dbReference type="Proteomes" id="UP000807504"/>
    </source>
</evidence>
<protein>
    <submittedName>
        <fullName evidence="3">Protein 4.1 like protein</fullName>
    </submittedName>
</protein>
<dbReference type="Pfam" id="PF05902">
    <property type="entry name" value="4_1_CTD"/>
    <property type="match status" value="1"/>
</dbReference>
<dbReference type="Proteomes" id="UP000807504">
    <property type="component" value="Unassembled WGS sequence"/>
</dbReference>
<dbReference type="InterPro" id="IPR008379">
    <property type="entry name" value="Band_4.1_C"/>
</dbReference>
<feature type="region of interest" description="Disordered" evidence="1">
    <location>
        <begin position="1"/>
        <end position="22"/>
    </location>
</feature>
<dbReference type="PANTHER" id="PTHR23280:SF21">
    <property type="entry name" value="PROTEIN 4.1 HOMOLOG"/>
    <property type="match status" value="1"/>
</dbReference>
<accession>A0A8T0FNZ3</accession>
<dbReference type="GO" id="GO:0005198">
    <property type="term" value="F:structural molecule activity"/>
    <property type="evidence" value="ECO:0007669"/>
    <property type="project" value="InterPro"/>
</dbReference>
<sequence>MGTMLSMSTERSNPKSNSLASLASSRRSLKAYDCGKLQSNHIRVHFKSVQWSNSIINPPKGPRIITITANCSVVDEPNINKETQKSNLQNQSVVTQPVVSESTFTTITTTEMDPTSPEKCVTKKTSTTSEQKSVTQQISKSTKIITCPIEELQPAIVKTESVMYNPNSKPCSPQSTTYVPVVETETCKVFYTTDLPQSPGNRSFSRSSNASPLPPLDTSLLGEDILNTSSVSSKTRTVETITYKTEKDGVIETRVEKKITIHSDGDPIDHDQALAEAIHEATLMNPNLTVEKIEIQQTPPKQ</sequence>
<evidence type="ECO:0000256" key="1">
    <source>
        <dbReference type="SAM" id="MobiDB-lite"/>
    </source>
</evidence>
<name>A0A8T0FNZ3_ARGBR</name>
<reference evidence="3" key="2">
    <citation type="submission" date="2020-06" db="EMBL/GenBank/DDBJ databases">
        <authorList>
            <person name="Sheffer M."/>
        </authorList>
    </citation>
    <scope>NUCLEOTIDE SEQUENCE</scope>
</reference>
<dbReference type="PANTHER" id="PTHR23280">
    <property type="entry name" value="4.1 G PROTEIN"/>
    <property type="match status" value="1"/>
</dbReference>
<keyword evidence="4" id="KW-1185">Reference proteome</keyword>
<dbReference type="GO" id="GO:0031032">
    <property type="term" value="P:actomyosin structure organization"/>
    <property type="evidence" value="ECO:0007669"/>
    <property type="project" value="TreeGrafter"/>
</dbReference>
<gene>
    <name evidence="3" type="ORF">HNY73_004161</name>
</gene>
<proteinExistence type="predicted"/>
<evidence type="ECO:0000259" key="2">
    <source>
        <dbReference type="Pfam" id="PF05902"/>
    </source>
</evidence>
<feature type="compositionally biased region" description="Polar residues" evidence="1">
    <location>
        <begin position="1"/>
        <end position="11"/>
    </location>
</feature>
<feature type="domain" description="Band 4.1 C-terminal" evidence="2">
    <location>
        <begin position="225"/>
        <end position="297"/>
    </location>
</feature>